<reference evidence="1 2" key="1">
    <citation type="submission" date="2020-02" db="EMBL/GenBank/DDBJ databases">
        <title>Genome sequences of Thiorhodococcus mannitoliphagus and Thiorhodococcus minor, purple sulfur photosynthetic bacteria in the gammaproteobacterial family, Chromatiaceae.</title>
        <authorList>
            <person name="Aviles F.A."/>
            <person name="Meyer T.E."/>
            <person name="Kyndt J.A."/>
        </authorList>
    </citation>
    <scope>NUCLEOTIDE SEQUENCE [LARGE SCALE GENOMIC DNA]</scope>
    <source>
        <strain evidence="1 2">DSM 11518</strain>
    </source>
</reference>
<sequence length="143" mass="15637">MGIQPATPELERFVRDSLGCTCPAEVFERVDDSPSELSQAAGIERRIAIGGRLLIYMASVDSCSLAVAKLSDWIQVGISERDAGGMNRLRLVLLMDGRAADEMQRIEAAFERALPDGDERVHLHLLDPVSAFPLQEAHPPKIA</sequence>
<gene>
    <name evidence="1" type="ORF">G3446_02840</name>
</gene>
<protein>
    <submittedName>
        <fullName evidence="1">Uncharacterized protein</fullName>
    </submittedName>
</protein>
<comment type="caution">
    <text evidence="1">The sequence shown here is derived from an EMBL/GenBank/DDBJ whole genome shotgun (WGS) entry which is preliminary data.</text>
</comment>
<dbReference type="RefSeq" id="WP_164450885.1">
    <property type="nucleotide sequence ID" value="NZ_JAAIJQ010000005.1"/>
</dbReference>
<dbReference type="AlphaFoldDB" id="A0A6M0JVB2"/>
<keyword evidence="2" id="KW-1185">Reference proteome</keyword>
<evidence type="ECO:0000313" key="2">
    <source>
        <dbReference type="Proteomes" id="UP000483379"/>
    </source>
</evidence>
<dbReference type="Proteomes" id="UP000483379">
    <property type="component" value="Unassembled WGS sequence"/>
</dbReference>
<organism evidence="1 2">
    <name type="scientific">Thiorhodococcus minor</name>
    <dbReference type="NCBI Taxonomy" id="57489"/>
    <lineage>
        <taxon>Bacteria</taxon>
        <taxon>Pseudomonadati</taxon>
        <taxon>Pseudomonadota</taxon>
        <taxon>Gammaproteobacteria</taxon>
        <taxon>Chromatiales</taxon>
        <taxon>Chromatiaceae</taxon>
        <taxon>Thiorhodococcus</taxon>
    </lineage>
</organism>
<dbReference type="EMBL" id="JAAIJQ010000005">
    <property type="protein sequence ID" value="NEV60841.1"/>
    <property type="molecule type" value="Genomic_DNA"/>
</dbReference>
<accession>A0A6M0JVB2</accession>
<evidence type="ECO:0000313" key="1">
    <source>
        <dbReference type="EMBL" id="NEV60841.1"/>
    </source>
</evidence>
<name>A0A6M0JVB2_9GAMM</name>
<proteinExistence type="predicted"/>